<evidence type="ECO:0000256" key="1">
    <source>
        <dbReference type="SAM" id="MobiDB-lite"/>
    </source>
</evidence>
<feature type="region of interest" description="Disordered" evidence="1">
    <location>
        <begin position="41"/>
        <end position="113"/>
    </location>
</feature>
<dbReference type="GeneID" id="87954189"/>
<gene>
    <name evidence="2" type="ORF">IL334_002058</name>
</gene>
<protein>
    <recommendedName>
        <fullName evidence="4">BRCT domain-containing protein</fullName>
    </recommendedName>
</protein>
<name>A0ABZ1CTX3_9TREE</name>
<evidence type="ECO:0008006" key="4">
    <source>
        <dbReference type="Google" id="ProtNLM"/>
    </source>
</evidence>
<accession>A0ABZ1CTX3</accession>
<dbReference type="Proteomes" id="UP001329825">
    <property type="component" value="Chromosome 2"/>
</dbReference>
<evidence type="ECO:0000313" key="3">
    <source>
        <dbReference type="Proteomes" id="UP001329825"/>
    </source>
</evidence>
<reference evidence="2 3" key="1">
    <citation type="submission" date="2024-01" db="EMBL/GenBank/DDBJ databases">
        <title>Comparative genomics of Cryptococcus and Kwoniella reveals pathogenesis evolution and contrasting modes of karyotype evolution via chromosome fusion or intercentromeric recombination.</title>
        <authorList>
            <person name="Coelho M.A."/>
            <person name="David-Palma M."/>
            <person name="Shea T."/>
            <person name="Bowers K."/>
            <person name="McGinley-Smith S."/>
            <person name="Mohammad A.W."/>
            <person name="Gnirke A."/>
            <person name="Yurkov A.M."/>
            <person name="Nowrousian M."/>
            <person name="Sun S."/>
            <person name="Cuomo C.A."/>
            <person name="Heitman J."/>
        </authorList>
    </citation>
    <scope>NUCLEOTIDE SEQUENCE [LARGE SCALE GENOMIC DNA]</scope>
    <source>
        <strain evidence="2">CBS 11374</strain>
    </source>
</reference>
<organism evidence="2 3">
    <name type="scientific">Kwoniella shivajii</name>
    <dbReference type="NCBI Taxonomy" id="564305"/>
    <lineage>
        <taxon>Eukaryota</taxon>
        <taxon>Fungi</taxon>
        <taxon>Dikarya</taxon>
        <taxon>Basidiomycota</taxon>
        <taxon>Agaricomycotina</taxon>
        <taxon>Tremellomycetes</taxon>
        <taxon>Tremellales</taxon>
        <taxon>Cryptococcaceae</taxon>
        <taxon>Kwoniella</taxon>
    </lineage>
</organism>
<dbReference type="EMBL" id="CP141882">
    <property type="protein sequence ID" value="WRT65116.1"/>
    <property type="molecule type" value="Genomic_DNA"/>
</dbReference>
<keyword evidence="3" id="KW-1185">Reference proteome</keyword>
<evidence type="ECO:0000313" key="2">
    <source>
        <dbReference type="EMBL" id="WRT65116.1"/>
    </source>
</evidence>
<sequence>MDDFSSYDVIDRPDYYEVFVTFEEGEEMKVYTMKEAVEKKQAGPATNAKKNTASISTATATGRSKNVSSSTPTSKTQAIGSVNKPRQTAKKQTKAQRDIWEMPLSSSHSDDNVEPTIVGSTMYLVMREEDQTYHEHTIVVKGLCVSFENARKMALNILGGEDLMDENETYWQQYTVIDRQQKYEVTAVDQEGWKRKIWVQERIVDG</sequence>
<feature type="compositionally biased region" description="Polar residues" evidence="1">
    <location>
        <begin position="48"/>
        <end position="86"/>
    </location>
</feature>
<dbReference type="RefSeq" id="XP_062789856.1">
    <property type="nucleotide sequence ID" value="XM_062933805.1"/>
</dbReference>
<proteinExistence type="predicted"/>